<evidence type="ECO:0000313" key="3">
    <source>
        <dbReference type="Proteomes" id="UP000799423"/>
    </source>
</evidence>
<evidence type="ECO:0000313" key="2">
    <source>
        <dbReference type="EMBL" id="KAF2852536.1"/>
    </source>
</evidence>
<name>A0A6A7BAH7_9PLEO</name>
<organism evidence="2 3">
    <name type="scientific">Plenodomus tracheiphilus IPT5</name>
    <dbReference type="NCBI Taxonomy" id="1408161"/>
    <lineage>
        <taxon>Eukaryota</taxon>
        <taxon>Fungi</taxon>
        <taxon>Dikarya</taxon>
        <taxon>Ascomycota</taxon>
        <taxon>Pezizomycotina</taxon>
        <taxon>Dothideomycetes</taxon>
        <taxon>Pleosporomycetidae</taxon>
        <taxon>Pleosporales</taxon>
        <taxon>Pleosporineae</taxon>
        <taxon>Leptosphaeriaceae</taxon>
        <taxon>Plenodomus</taxon>
    </lineage>
</organism>
<feature type="region of interest" description="Disordered" evidence="1">
    <location>
        <begin position="374"/>
        <end position="418"/>
    </location>
</feature>
<feature type="region of interest" description="Disordered" evidence="1">
    <location>
        <begin position="614"/>
        <end position="646"/>
    </location>
</feature>
<feature type="compositionally biased region" description="Basic and acidic residues" evidence="1">
    <location>
        <begin position="614"/>
        <end position="629"/>
    </location>
</feature>
<sequence>MNVKLQQPQPSVSTNWSAYSLRLKKWPLMKFGRALSWSARESKDASHSNVISNRAARSPSRRLHRLAQNISHDPKWTRPLQINREPLQQLEPFDLPPIAPATIDTVDWPRSPFGAFGNLNSDRINAEPLGAVTTIHHGLGTSQSAFGVPSMNTFGCRYNAAYTNSVPADDVANCRQDEGHQYGGNHFAASQSNASSNLLAGLTQIANCNVNPAGNNTAAVQGHEINNYSFLNNETMLDGIPDFNNLNRDLLVNYTRASDYQNMIADNGSFVDQNTGFTQVDPSVLGGHNSHITISANTNPGQDPSHWWHPAYPPVNSMVEGEMSRWKMSMATASNSEDLKFTKPSLNRYLTKLVSVVIMSQKVNGSDALIPSVASQRGPKTDQIPVKKTAGGKVSKPRKSVKAPVSRPSARTDTSMPSKPVLTMGWSTKLCGTKSLVMKVKLPVLREYRFYVQSKMTASQKELKKQKNHGNAAQKGGLLFPASGNDTIPDTRMDFDMRVNGLVTAMLKNKDCLEVEDTNEYKKRWADGAMYYSPEYMHAAAAEVVNEMVNIHKSGWTKSVHDSDRRDLFKKTMFFTFEDRERFWALLGNPGELLKHAIANERQDRIRRERLRRAAEAEKAEKEQKRAREDDEGEEEAGPLKRTCTT</sequence>
<reference evidence="2" key="1">
    <citation type="submission" date="2020-01" db="EMBL/GenBank/DDBJ databases">
        <authorList>
            <consortium name="DOE Joint Genome Institute"/>
            <person name="Haridas S."/>
            <person name="Albert R."/>
            <person name="Binder M."/>
            <person name="Bloem J."/>
            <person name="Labutti K."/>
            <person name="Salamov A."/>
            <person name="Andreopoulos B."/>
            <person name="Baker S.E."/>
            <person name="Barry K."/>
            <person name="Bills G."/>
            <person name="Bluhm B.H."/>
            <person name="Cannon C."/>
            <person name="Castanera R."/>
            <person name="Culley D.E."/>
            <person name="Daum C."/>
            <person name="Ezra D."/>
            <person name="Gonzalez J.B."/>
            <person name="Henrissat B."/>
            <person name="Kuo A."/>
            <person name="Liang C."/>
            <person name="Lipzen A."/>
            <person name="Lutzoni F."/>
            <person name="Magnuson J."/>
            <person name="Mondo S."/>
            <person name="Nolan M."/>
            <person name="Ohm R."/>
            <person name="Pangilinan J."/>
            <person name="Park H.-J."/>
            <person name="Ramirez L."/>
            <person name="Alfaro M."/>
            <person name="Sun H."/>
            <person name="Tritt A."/>
            <person name="Yoshinaga Y."/>
            <person name="Zwiers L.-H."/>
            <person name="Turgeon B.G."/>
            <person name="Goodwin S.B."/>
            <person name="Spatafora J.W."/>
            <person name="Crous P.W."/>
            <person name="Grigoriev I.V."/>
        </authorList>
    </citation>
    <scope>NUCLEOTIDE SEQUENCE</scope>
    <source>
        <strain evidence="2">IPT5</strain>
    </source>
</reference>
<dbReference type="AlphaFoldDB" id="A0A6A7BAH7"/>
<protein>
    <submittedName>
        <fullName evidence="2">Uncharacterized protein</fullName>
    </submittedName>
</protein>
<dbReference type="Proteomes" id="UP000799423">
    <property type="component" value="Unassembled WGS sequence"/>
</dbReference>
<accession>A0A6A7BAH7</accession>
<dbReference type="EMBL" id="MU006298">
    <property type="protein sequence ID" value="KAF2852536.1"/>
    <property type="molecule type" value="Genomic_DNA"/>
</dbReference>
<keyword evidence="3" id="KW-1185">Reference proteome</keyword>
<gene>
    <name evidence="2" type="ORF">T440DRAFT_516380</name>
</gene>
<proteinExistence type="predicted"/>
<evidence type="ECO:0000256" key="1">
    <source>
        <dbReference type="SAM" id="MobiDB-lite"/>
    </source>
</evidence>
<dbReference type="OrthoDB" id="3791931at2759"/>